<feature type="region of interest" description="Disordered" evidence="6">
    <location>
        <begin position="1"/>
        <end position="29"/>
    </location>
</feature>
<evidence type="ECO:0000256" key="2">
    <source>
        <dbReference type="ARBA" id="ARBA00009773"/>
    </source>
</evidence>
<evidence type="ECO:0000256" key="7">
    <source>
        <dbReference type="SAM" id="Phobius"/>
    </source>
</evidence>
<keyword evidence="9" id="KW-1185">Reference proteome</keyword>
<feature type="transmembrane region" description="Helical" evidence="7">
    <location>
        <begin position="101"/>
        <end position="127"/>
    </location>
</feature>
<dbReference type="GO" id="GO:0055085">
    <property type="term" value="P:transmembrane transport"/>
    <property type="evidence" value="ECO:0007669"/>
    <property type="project" value="TreeGrafter"/>
</dbReference>
<evidence type="ECO:0000256" key="6">
    <source>
        <dbReference type="SAM" id="MobiDB-lite"/>
    </source>
</evidence>
<dbReference type="EMBL" id="CP034593">
    <property type="protein sequence ID" value="AZQ77523.1"/>
    <property type="molecule type" value="Genomic_DNA"/>
</dbReference>
<sequence length="449" mass="49306">MKQDEPNPSAVSEESSSTPESYPDNQSVDSGDIVVVGRKSRPRETIPTGMWILIAGALVSIALWGLSRFASILAPAFLGLTLVLTIRPIHRWMIRKGVPKWISAIASILVLVIVLSSIIGLTVLAFLPLPEVILSYQDSFQEIVNNISTAFEDSEFLVEQGYDVSSINNLLNQLDLNTIMTAARALIDQVSSMGALLAVIAMSIFFIVIDTLSLDTRSEIVERANPELHEALSGFEGRVRQYWLVSSIFGAIVAVLDWVALQAMGIPLALAWALVSFITNYIPNIGFILGLVPPALFGLLEGGWQLMVWVIVAYSLINFIIQSLLQPKFTADAVGLSATVTFLSLMVWAIVIGPLGALLAVPLTLFFKAVLIDSSKSTRWLDAFMTSEHDAKRKQGAGKYDVTYEPPDAWGGFQTVATRAAKGLRRPATERPKGVRQAKKLRRRRKRRE</sequence>
<organism evidence="8 9">
    <name type="scientific">Flaviflexus ciconiae</name>
    <dbReference type="NCBI Taxonomy" id="2496867"/>
    <lineage>
        <taxon>Bacteria</taxon>
        <taxon>Bacillati</taxon>
        <taxon>Actinomycetota</taxon>
        <taxon>Actinomycetes</taxon>
        <taxon>Actinomycetales</taxon>
        <taxon>Actinomycetaceae</taxon>
        <taxon>Flaviflexus</taxon>
    </lineage>
</organism>
<evidence type="ECO:0000256" key="5">
    <source>
        <dbReference type="ARBA" id="ARBA00023136"/>
    </source>
</evidence>
<keyword evidence="4 7" id="KW-1133">Transmembrane helix</keyword>
<feature type="transmembrane region" description="Helical" evidence="7">
    <location>
        <begin position="345"/>
        <end position="371"/>
    </location>
</feature>
<feature type="transmembrane region" description="Helical" evidence="7">
    <location>
        <begin position="242"/>
        <end position="275"/>
    </location>
</feature>
<feature type="transmembrane region" description="Helical" evidence="7">
    <location>
        <begin position="306"/>
        <end position="325"/>
    </location>
</feature>
<feature type="transmembrane region" description="Helical" evidence="7">
    <location>
        <begin position="190"/>
        <end position="209"/>
    </location>
</feature>
<gene>
    <name evidence="8" type="ORF">EJ997_09420</name>
</gene>
<accession>A0A3Q9G8I0</accession>
<feature type="transmembrane region" description="Helical" evidence="7">
    <location>
        <begin position="48"/>
        <end position="66"/>
    </location>
</feature>
<keyword evidence="3 7" id="KW-0812">Transmembrane</keyword>
<reference evidence="8 9" key="1">
    <citation type="submission" date="2018-12" db="EMBL/GenBank/DDBJ databases">
        <title>Complete genome sequence of Flaviflexus sp. H23T48.</title>
        <authorList>
            <person name="Bae J.-W."/>
            <person name="Lee J.-Y."/>
        </authorList>
    </citation>
    <scope>NUCLEOTIDE SEQUENCE [LARGE SCALE GENOMIC DNA]</scope>
    <source>
        <strain evidence="8 9">H23T48</strain>
    </source>
</reference>
<dbReference type="RefSeq" id="WP_126704326.1">
    <property type="nucleotide sequence ID" value="NZ_CP034593.1"/>
</dbReference>
<keyword evidence="5 7" id="KW-0472">Membrane</keyword>
<feature type="region of interest" description="Disordered" evidence="6">
    <location>
        <begin position="421"/>
        <end position="449"/>
    </location>
</feature>
<comment type="subcellular location">
    <subcellularLocation>
        <location evidence="1">Membrane</location>
        <topology evidence="1">Multi-pass membrane protein</topology>
    </subcellularLocation>
</comment>
<name>A0A3Q9G8I0_9ACTO</name>
<evidence type="ECO:0000256" key="4">
    <source>
        <dbReference type="ARBA" id="ARBA00022989"/>
    </source>
</evidence>
<dbReference type="GO" id="GO:0016020">
    <property type="term" value="C:membrane"/>
    <property type="evidence" value="ECO:0007669"/>
    <property type="project" value="UniProtKB-SubCell"/>
</dbReference>
<dbReference type="AlphaFoldDB" id="A0A3Q9G8I0"/>
<dbReference type="KEGG" id="flh:EJ997_09420"/>
<dbReference type="InterPro" id="IPR002549">
    <property type="entry name" value="AI-2E-like"/>
</dbReference>
<dbReference type="PANTHER" id="PTHR21716:SF64">
    <property type="entry name" value="AI-2 TRANSPORT PROTEIN TQSA"/>
    <property type="match status" value="1"/>
</dbReference>
<evidence type="ECO:0000313" key="9">
    <source>
        <dbReference type="Proteomes" id="UP000280344"/>
    </source>
</evidence>
<feature type="transmembrane region" description="Helical" evidence="7">
    <location>
        <begin position="72"/>
        <end position="89"/>
    </location>
</feature>
<dbReference type="OrthoDB" id="9799225at2"/>
<feature type="compositionally biased region" description="Basic residues" evidence="6">
    <location>
        <begin position="434"/>
        <end position="449"/>
    </location>
</feature>
<dbReference type="Pfam" id="PF01594">
    <property type="entry name" value="AI-2E_transport"/>
    <property type="match status" value="1"/>
</dbReference>
<dbReference type="Proteomes" id="UP000280344">
    <property type="component" value="Chromosome"/>
</dbReference>
<feature type="compositionally biased region" description="Low complexity" evidence="6">
    <location>
        <begin position="1"/>
        <end position="23"/>
    </location>
</feature>
<proteinExistence type="inferred from homology"/>
<evidence type="ECO:0000313" key="8">
    <source>
        <dbReference type="EMBL" id="AZQ77523.1"/>
    </source>
</evidence>
<evidence type="ECO:0000256" key="1">
    <source>
        <dbReference type="ARBA" id="ARBA00004141"/>
    </source>
</evidence>
<comment type="similarity">
    <text evidence="2">Belongs to the autoinducer-2 exporter (AI-2E) (TC 2.A.86) family.</text>
</comment>
<evidence type="ECO:0000256" key="3">
    <source>
        <dbReference type="ARBA" id="ARBA00022692"/>
    </source>
</evidence>
<protein>
    <submittedName>
        <fullName evidence="8">AI-2E family transporter</fullName>
    </submittedName>
</protein>
<dbReference type="PANTHER" id="PTHR21716">
    <property type="entry name" value="TRANSMEMBRANE PROTEIN"/>
    <property type="match status" value="1"/>
</dbReference>
<feature type="transmembrane region" description="Helical" evidence="7">
    <location>
        <begin position="281"/>
        <end position="299"/>
    </location>
</feature>